<gene>
    <name evidence="3" type="primary">HaOG208983</name>
    <name evidence="3" type="ORF">B5X24_HaOG208983</name>
</gene>
<evidence type="ECO:0000256" key="2">
    <source>
        <dbReference type="SAM" id="SignalP"/>
    </source>
</evidence>
<feature type="signal peptide" evidence="2">
    <location>
        <begin position="1"/>
        <end position="21"/>
    </location>
</feature>
<accession>A0A2W1BJ08</accession>
<keyword evidence="2" id="KW-0732">Signal</keyword>
<dbReference type="EMBL" id="KZ150092">
    <property type="protein sequence ID" value="PZC73674.1"/>
    <property type="molecule type" value="Genomic_DNA"/>
</dbReference>
<sequence length="727" mass="82944">MLRVCVLLVFVCVLGVGSLRGRGLFCRDPDTGKLHAVNTTWPATSFCGNYHCKIRRKNLTGHVYAPLRQVNITNLKLIGENFTLIDIKDDNNINKDEVAKNIVNVDKKTEPDIIDGILNLKGETGTKLDDIVEDSNETEQDRYLSEKEIRSLTEMLHTVKKSDLDAIVEIYNLAQDIYKEIDKTSTDHVLEDIMHTAKTVENKFTRSDLLQKVIKQGHVSYWYEPLASGKVRAADLMRPDMSRTETMRNDMIPVIPAIPIDIEPPVDMVQVEPPKLAINTKFSPTPSSEPYPANQMRRMTDTLLTGPLITHKDFGKLPYYYPMSNFQRMASYQHDPKKTYTPSPRGASPQQPYKAMTYKPMYTAGKYQKEIQKSILLPYPFSNIHHYNWSHPQNMYHRNHLFEDKESLPSNNPNPLSNPNTLSNLNIVSNPNTISNLNVVNNQNTQNNLNALNNPNALKKQNTLNNPNTLSINTLHILNALKNANTQNNVNSPNKVNNRNALNNPLTLNIPNTLNILNALKNSNKLKTLNTLNNLNVLSNPNTLNILNVLKNPNALKTLNLNAQSNPITLKKHIQKPKNAVLMNPDLENFQDLEIKATNKEQIARSQNSDDRRKPDWQTDSLPKQILEEVRAHIQEKQRVFIHPFPLRKKVKLERVGKVHKMDEVKRTKRQVEGKKVTKEAQLEPELFEVFIGNTTCNSDYTVPGFFRYGNLSQPFPECCPQRIQTR</sequence>
<dbReference type="AlphaFoldDB" id="A0A2W1BJ08"/>
<feature type="compositionally biased region" description="Basic and acidic residues" evidence="1">
    <location>
        <begin position="600"/>
        <end position="617"/>
    </location>
</feature>
<keyword evidence="4" id="KW-1185">Reference proteome</keyword>
<dbReference type="OrthoDB" id="7467570at2759"/>
<proteinExistence type="predicted"/>
<evidence type="ECO:0000313" key="4">
    <source>
        <dbReference type="Proteomes" id="UP000249218"/>
    </source>
</evidence>
<evidence type="ECO:0000313" key="3">
    <source>
        <dbReference type="EMBL" id="PZC73674.1"/>
    </source>
</evidence>
<organism evidence="3 4">
    <name type="scientific">Helicoverpa armigera</name>
    <name type="common">Cotton bollworm</name>
    <name type="synonym">Heliothis armigera</name>
    <dbReference type="NCBI Taxonomy" id="29058"/>
    <lineage>
        <taxon>Eukaryota</taxon>
        <taxon>Metazoa</taxon>
        <taxon>Ecdysozoa</taxon>
        <taxon>Arthropoda</taxon>
        <taxon>Hexapoda</taxon>
        <taxon>Insecta</taxon>
        <taxon>Pterygota</taxon>
        <taxon>Neoptera</taxon>
        <taxon>Endopterygota</taxon>
        <taxon>Lepidoptera</taxon>
        <taxon>Glossata</taxon>
        <taxon>Ditrysia</taxon>
        <taxon>Noctuoidea</taxon>
        <taxon>Noctuidae</taxon>
        <taxon>Heliothinae</taxon>
        <taxon>Helicoverpa</taxon>
    </lineage>
</organism>
<reference evidence="3 4" key="1">
    <citation type="journal article" date="2017" name="BMC Biol.">
        <title>Genomic innovations, transcriptional plasticity and gene loss underlying the evolution and divergence of two highly polyphagous and invasive Helicoverpa pest species.</title>
        <authorList>
            <person name="Pearce S.L."/>
            <person name="Clarke D.F."/>
            <person name="East P.D."/>
            <person name="Elfekih S."/>
            <person name="Gordon K.H."/>
            <person name="Jermiin L.S."/>
            <person name="McGaughran A."/>
            <person name="Oakeshott J.G."/>
            <person name="Papanikolaou A."/>
            <person name="Perera O.P."/>
            <person name="Rane R.V."/>
            <person name="Richards S."/>
            <person name="Tay W.T."/>
            <person name="Walsh T.K."/>
            <person name="Anderson A."/>
            <person name="Anderson C.J."/>
            <person name="Asgari S."/>
            <person name="Board P.G."/>
            <person name="Bretschneider A."/>
            <person name="Campbell P.M."/>
            <person name="Chertemps T."/>
            <person name="Christeller J.T."/>
            <person name="Coppin C.W."/>
            <person name="Downes S.J."/>
            <person name="Duan G."/>
            <person name="Farnsworth C.A."/>
            <person name="Good R.T."/>
            <person name="Han L.B."/>
            <person name="Han Y.C."/>
            <person name="Hatje K."/>
            <person name="Horne I."/>
            <person name="Huang Y.P."/>
            <person name="Hughes D.S."/>
            <person name="Jacquin-Joly E."/>
            <person name="James W."/>
            <person name="Jhangiani S."/>
            <person name="Kollmar M."/>
            <person name="Kuwar S.S."/>
            <person name="Li S."/>
            <person name="Liu N.Y."/>
            <person name="Maibeche M.T."/>
            <person name="Miller J.R."/>
            <person name="Montagne N."/>
            <person name="Perry T."/>
            <person name="Qu J."/>
            <person name="Song S.V."/>
            <person name="Sutton G.G."/>
            <person name="Vogel H."/>
            <person name="Walenz B.P."/>
            <person name="Xu W."/>
            <person name="Zhang H.J."/>
            <person name="Zou Z."/>
            <person name="Batterham P."/>
            <person name="Edwards O.R."/>
            <person name="Feyereisen R."/>
            <person name="Gibbs R.A."/>
            <person name="Heckel D.G."/>
            <person name="McGrath A."/>
            <person name="Robin C."/>
            <person name="Scherer S.E."/>
            <person name="Worley K.C."/>
            <person name="Wu Y.D."/>
        </authorList>
    </citation>
    <scope>NUCLEOTIDE SEQUENCE [LARGE SCALE GENOMIC DNA]</scope>
    <source>
        <strain evidence="3">Harm_GR_Male_#8</strain>
        <tissue evidence="3">Whole organism</tissue>
    </source>
</reference>
<protein>
    <submittedName>
        <fullName evidence="3">Uncharacterized protein</fullName>
    </submittedName>
</protein>
<name>A0A2W1BJ08_HELAM</name>
<evidence type="ECO:0000256" key="1">
    <source>
        <dbReference type="SAM" id="MobiDB-lite"/>
    </source>
</evidence>
<feature type="region of interest" description="Disordered" evidence="1">
    <location>
        <begin position="600"/>
        <end position="620"/>
    </location>
</feature>
<dbReference type="Proteomes" id="UP000249218">
    <property type="component" value="Unassembled WGS sequence"/>
</dbReference>
<feature type="chain" id="PRO_5016124163" evidence="2">
    <location>
        <begin position="22"/>
        <end position="727"/>
    </location>
</feature>